<dbReference type="OrthoDB" id="9853767at2"/>
<gene>
    <name evidence="1" type="ordered locus">Rvan_1487</name>
</gene>
<keyword evidence="2" id="KW-1185">Reference proteome</keyword>
<organism evidence="1 2">
    <name type="scientific">Rhodomicrobium vannielii (strain ATCC 17100 / DSM 162 / LMG 4299 / NCIMB 10020 / ATH 3.1.1)</name>
    <dbReference type="NCBI Taxonomy" id="648757"/>
    <lineage>
        <taxon>Bacteria</taxon>
        <taxon>Pseudomonadati</taxon>
        <taxon>Pseudomonadota</taxon>
        <taxon>Alphaproteobacteria</taxon>
        <taxon>Hyphomicrobiales</taxon>
        <taxon>Hyphomicrobiaceae</taxon>
        <taxon>Rhodomicrobium</taxon>
    </lineage>
</organism>
<dbReference type="HOGENOM" id="CLU_2864944_0_0_5"/>
<evidence type="ECO:0000313" key="1">
    <source>
        <dbReference type="EMBL" id="ADP70742.1"/>
    </source>
</evidence>
<accession>E3I791</accession>
<protein>
    <submittedName>
        <fullName evidence="1">Uncharacterized protein</fullName>
    </submittedName>
</protein>
<proteinExistence type="predicted"/>
<dbReference type="Proteomes" id="UP000001399">
    <property type="component" value="Chromosome"/>
</dbReference>
<name>E3I791_RHOVT</name>
<dbReference type="KEGG" id="rva:Rvan_1487"/>
<dbReference type="EMBL" id="CP002292">
    <property type="protein sequence ID" value="ADP70742.1"/>
    <property type="molecule type" value="Genomic_DNA"/>
</dbReference>
<sequence length="64" mass="7070">MTAVLSETAFRADPATQGTPTDLDRFEFLLSMMVELKALTQQANLTPETVLLGAAIKEMRERLS</sequence>
<dbReference type="RefSeq" id="WP_013419140.1">
    <property type="nucleotide sequence ID" value="NC_014664.1"/>
</dbReference>
<evidence type="ECO:0000313" key="2">
    <source>
        <dbReference type="Proteomes" id="UP000001399"/>
    </source>
</evidence>
<reference evidence="2" key="1">
    <citation type="journal article" date="2011" name="J. Bacteriol.">
        <title>Genome sequences of eight morphologically diverse alphaproteobacteria.</title>
        <authorList>
            <consortium name="US DOE Joint Genome Institute"/>
            <person name="Brown P.J."/>
            <person name="Kysela D.T."/>
            <person name="Buechlein A."/>
            <person name="Hemmerich C."/>
            <person name="Brun Y.V."/>
        </authorList>
    </citation>
    <scope>NUCLEOTIDE SEQUENCE [LARGE SCALE GENOMIC DNA]</scope>
    <source>
        <strain evidence="2">ATCC 17100 / ATH 3.1.1 / DSM 162 / LMG 4299</strain>
    </source>
</reference>
<dbReference type="AlphaFoldDB" id="E3I791"/>